<dbReference type="Proteomes" id="UP000092403">
    <property type="component" value="Unassembled WGS sequence"/>
</dbReference>
<accession>A0A150IXV5</accession>
<dbReference type="Pfam" id="PF05763">
    <property type="entry name" value="DUF835"/>
    <property type="match status" value="1"/>
</dbReference>
<dbReference type="SMART" id="SM00091">
    <property type="entry name" value="PAS"/>
    <property type="match status" value="1"/>
</dbReference>
<gene>
    <name evidence="2" type="ORF">APG10_01710</name>
    <name evidence="3" type="ORF">APG11_01731</name>
    <name evidence="4" type="ORF">APG12_01209</name>
</gene>
<dbReference type="Pfam" id="PF13426">
    <property type="entry name" value="PAS_9"/>
    <property type="match status" value="1"/>
</dbReference>
<dbReference type="CDD" id="cd00130">
    <property type="entry name" value="PAS"/>
    <property type="match status" value="1"/>
</dbReference>
<dbReference type="InterPro" id="IPR036388">
    <property type="entry name" value="WH-like_DNA-bd_sf"/>
</dbReference>
<dbReference type="NCBIfam" id="TIGR00229">
    <property type="entry name" value="sensory_box"/>
    <property type="match status" value="1"/>
</dbReference>
<name>A0A150IHN2_9EURY</name>
<dbReference type="Gene3D" id="1.10.10.10">
    <property type="entry name" value="Winged helix-like DNA-binding domain superfamily/Winged helix DNA-binding domain"/>
    <property type="match status" value="1"/>
</dbReference>
<dbReference type="InterPro" id="IPR036390">
    <property type="entry name" value="WH_DNA-bd_sf"/>
</dbReference>
<evidence type="ECO:0000313" key="4">
    <source>
        <dbReference type="EMBL" id="KYC49810.1"/>
    </source>
</evidence>
<evidence type="ECO:0000313" key="2">
    <source>
        <dbReference type="EMBL" id="KYC44459.1"/>
    </source>
</evidence>
<accession>A0A150IHN2</accession>
<dbReference type="Proteomes" id="UP000092401">
    <property type="component" value="Unassembled WGS sequence"/>
</dbReference>
<evidence type="ECO:0000313" key="3">
    <source>
        <dbReference type="EMBL" id="KYC46708.1"/>
    </source>
</evidence>
<dbReference type="AlphaFoldDB" id="A0A150IHN2"/>
<dbReference type="SUPFAM" id="SSF55785">
    <property type="entry name" value="PYP-like sensor domain (PAS domain)"/>
    <property type="match status" value="1"/>
</dbReference>
<dbReference type="InterPro" id="IPR000014">
    <property type="entry name" value="PAS"/>
</dbReference>
<dbReference type="InterPro" id="IPR008553">
    <property type="entry name" value="DUF835"/>
</dbReference>
<evidence type="ECO:0000313" key="5">
    <source>
        <dbReference type="Proteomes" id="UP000091929"/>
    </source>
</evidence>
<proteinExistence type="predicted"/>
<comment type="caution">
    <text evidence="2">The sequence shown here is derived from an EMBL/GenBank/DDBJ whole genome shotgun (WGS) entry which is preliminary data.</text>
</comment>
<feature type="domain" description="PAS" evidence="1">
    <location>
        <begin position="70"/>
        <end position="140"/>
    </location>
</feature>
<organism evidence="2 6">
    <name type="scientific">Candidatus Methanofastidiosum methylothiophilum</name>
    <dbReference type="NCBI Taxonomy" id="1705564"/>
    <lineage>
        <taxon>Archaea</taxon>
        <taxon>Methanobacteriati</taxon>
        <taxon>Methanobacteriota</taxon>
        <taxon>Stenosarchaea group</taxon>
        <taxon>Candidatus Methanofastidiosia</taxon>
        <taxon>Candidatus Methanofastidiosales</taxon>
        <taxon>Candidatus Methanofastidiosaceae</taxon>
        <taxon>Candidatus Methanofastidiosum</taxon>
    </lineage>
</organism>
<dbReference type="Gene3D" id="3.30.450.20">
    <property type="entry name" value="PAS domain"/>
    <property type="match status" value="1"/>
</dbReference>
<dbReference type="EMBL" id="LNGF01000050">
    <property type="protein sequence ID" value="KYC46708.1"/>
    <property type="molecule type" value="Genomic_DNA"/>
</dbReference>
<evidence type="ECO:0000259" key="1">
    <source>
        <dbReference type="PROSITE" id="PS50112"/>
    </source>
</evidence>
<evidence type="ECO:0000313" key="6">
    <source>
        <dbReference type="Proteomes" id="UP000092401"/>
    </source>
</evidence>
<dbReference type="PROSITE" id="PS50112">
    <property type="entry name" value="PAS"/>
    <property type="match status" value="1"/>
</dbReference>
<dbReference type="EMBL" id="LNGE01000064">
    <property type="protein sequence ID" value="KYC44459.1"/>
    <property type="molecule type" value="Genomic_DNA"/>
</dbReference>
<dbReference type="SUPFAM" id="SSF46785">
    <property type="entry name" value="Winged helix' DNA-binding domain"/>
    <property type="match status" value="1"/>
</dbReference>
<dbReference type="EMBL" id="LNJC01000025">
    <property type="protein sequence ID" value="KYC49810.1"/>
    <property type="molecule type" value="Genomic_DNA"/>
</dbReference>
<dbReference type="InterPro" id="IPR035965">
    <property type="entry name" value="PAS-like_dom_sf"/>
</dbReference>
<protein>
    <submittedName>
        <fullName evidence="2">PAS fold protein</fullName>
    </submittedName>
</protein>
<reference evidence="5 6" key="1">
    <citation type="journal article" date="2016" name="ISME J.">
        <title>Chasing the elusive Euryarchaeota class WSA2: genomes reveal a uniquely fastidious methyl-reducing methanogen.</title>
        <authorList>
            <person name="Nobu M.K."/>
            <person name="Narihiro T."/>
            <person name="Kuroda K."/>
            <person name="Mei R."/>
            <person name="Liu W.T."/>
        </authorList>
    </citation>
    <scope>NUCLEOTIDE SEQUENCE [LARGE SCALE GENOMIC DNA]</scope>
    <source>
        <strain evidence="2">B03fssc0709_Meth_Bin005</strain>
        <strain evidence="3">B15fssc0709_Meth_Bin003</strain>
        <strain evidence="4">BMIXfssc0709_Meth_Bin006</strain>
    </source>
</reference>
<accession>A0A150IP96</accession>
<sequence>MKIRNGKEVRFSIFSPLFSIFLNIGKKLQSIALKDFFGGVGIDIIREDKVSDGYGGQIQKEYLEERLIEAEKKWDAIFNYIDVPIFLTDENGKFIDANSDAASLLGYSKDEMSSLTPREVLTGEYSKILDRTLNEIQKKDSFDFNVELIKKDGSIIFTHCKSKLISISEKKYILTFVKDLTEKRRSDEDKLREFLEYDLRDSKIYLAREGEKNLAIDAFKNLLLCGYKGVIISSEDEMEYRKKVDHDFKFYRISNHNVYGTIPPDYNRVDVAISGFQRKSVVLIDEMEYLEAKSDYKNTLLFIKSLKEFARIKCTIFILCVDTMLLEDKNLQIFENETFRIERIMSDKINVNMERILKFVKDKNNVGYKPMLTDVGRTLRITRPTIKSNLAKLISKKYLVIHIEGRKKRLEITKKGREILESRIC</sequence>
<dbReference type="Proteomes" id="UP000091929">
    <property type="component" value="Unassembled WGS sequence"/>
</dbReference>